<organism evidence="3 4">
    <name type="scientific">Saccharopolyspora flava</name>
    <dbReference type="NCBI Taxonomy" id="95161"/>
    <lineage>
        <taxon>Bacteria</taxon>
        <taxon>Bacillati</taxon>
        <taxon>Actinomycetota</taxon>
        <taxon>Actinomycetes</taxon>
        <taxon>Pseudonocardiales</taxon>
        <taxon>Pseudonocardiaceae</taxon>
        <taxon>Saccharopolyspora</taxon>
    </lineage>
</organism>
<gene>
    <name evidence="3" type="ORF">SAMN05660874_00972</name>
</gene>
<dbReference type="InterPro" id="IPR030678">
    <property type="entry name" value="Peptide/Ni-bd"/>
</dbReference>
<dbReference type="Gene3D" id="3.10.105.10">
    <property type="entry name" value="Dipeptide-binding Protein, Domain 3"/>
    <property type="match status" value="1"/>
</dbReference>
<evidence type="ECO:0000256" key="1">
    <source>
        <dbReference type="SAM" id="SignalP"/>
    </source>
</evidence>
<accession>A0A1I6PNX7</accession>
<dbReference type="GO" id="GO:0042597">
    <property type="term" value="C:periplasmic space"/>
    <property type="evidence" value="ECO:0007669"/>
    <property type="project" value="UniProtKB-ARBA"/>
</dbReference>
<dbReference type="RefSeq" id="WP_093413961.1">
    <property type="nucleotide sequence ID" value="NZ_FOZX01000001.1"/>
</dbReference>
<dbReference type="Proteomes" id="UP000198852">
    <property type="component" value="Unassembled WGS sequence"/>
</dbReference>
<reference evidence="4" key="1">
    <citation type="submission" date="2016-10" db="EMBL/GenBank/DDBJ databases">
        <authorList>
            <person name="Varghese N."/>
            <person name="Submissions S."/>
        </authorList>
    </citation>
    <scope>NUCLEOTIDE SEQUENCE [LARGE SCALE GENOMIC DNA]</scope>
    <source>
        <strain evidence="4">DSM 44771</strain>
    </source>
</reference>
<dbReference type="PANTHER" id="PTHR30290:SF65">
    <property type="entry name" value="MONOACYL PHOSPHATIDYLINOSITOL TETRAMANNOSIDE-BINDING PROTEIN LPQW-RELATED"/>
    <property type="match status" value="1"/>
</dbReference>
<dbReference type="InterPro" id="IPR000914">
    <property type="entry name" value="SBP_5_dom"/>
</dbReference>
<protein>
    <submittedName>
        <fullName evidence="3">Peptide/nickel transport system substrate-binding protein</fullName>
    </submittedName>
</protein>
<dbReference type="EMBL" id="FOZX01000001">
    <property type="protein sequence ID" value="SFS41912.1"/>
    <property type="molecule type" value="Genomic_DNA"/>
</dbReference>
<dbReference type="Gene3D" id="3.40.190.10">
    <property type="entry name" value="Periplasmic binding protein-like II"/>
    <property type="match status" value="1"/>
</dbReference>
<dbReference type="AlphaFoldDB" id="A0A1I6PNX7"/>
<dbReference type="GO" id="GO:1904680">
    <property type="term" value="F:peptide transmembrane transporter activity"/>
    <property type="evidence" value="ECO:0007669"/>
    <property type="project" value="TreeGrafter"/>
</dbReference>
<dbReference type="SUPFAM" id="SSF53850">
    <property type="entry name" value="Periplasmic binding protein-like II"/>
    <property type="match status" value="1"/>
</dbReference>
<feature type="domain" description="Solute-binding protein family 5" evidence="2">
    <location>
        <begin position="76"/>
        <end position="414"/>
    </location>
</feature>
<keyword evidence="4" id="KW-1185">Reference proteome</keyword>
<dbReference type="CDD" id="cd08490">
    <property type="entry name" value="PBP2_NikA_DppA_OppA_like_3"/>
    <property type="match status" value="1"/>
</dbReference>
<dbReference type="Pfam" id="PF00496">
    <property type="entry name" value="SBP_bac_5"/>
    <property type="match status" value="1"/>
</dbReference>
<keyword evidence="1" id="KW-0732">Signal</keyword>
<dbReference type="OrthoDB" id="5243526at2"/>
<dbReference type="GO" id="GO:0043190">
    <property type="term" value="C:ATP-binding cassette (ABC) transporter complex"/>
    <property type="evidence" value="ECO:0007669"/>
    <property type="project" value="InterPro"/>
</dbReference>
<name>A0A1I6PNX7_9PSEU</name>
<dbReference type="PIRSF" id="PIRSF002741">
    <property type="entry name" value="MppA"/>
    <property type="match status" value="1"/>
</dbReference>
<feature type="signal peptide" evidence="1">
    <location>
        <begin position="1"/>
        <end position="26"/>
    </location>
</feature>
<proteinExistence type="predicted"/>
<evidence type="ECO:0000313" key="4">
    <source>
        <dbReference type="Proteomes" id="UP000198852"/>
    </source>
</evidence>
<dbReference type="STRING" id="95161.SAMN05660874_00972"/>
<evidence type="ECO:0000313" key="3">
    <source>
        <dbReference type="EMBL" id="SFS41912.1"/>
    </source>
</evidence>
<dbReference type="GO" id="GO:0015833">
    <property type="term" value="P:peptide transport"/>
    <property type="evidence" value="ECO:0007669"/>
    <property type="project" value="TreeGrafter"/>
</dbReference>
<sequence length="493" mass="50921">MPSPQRLVRVVALLAGALLLSGCFAAAPGGGADDRLGVALSFQPVANLSPYSDDALLLTKLGTAETLTVLDPDGTPRPGLAESWQQTDPRTLRLTLRPGVTFHDGTPLTAENAAASINHVTTATTPPRAIKGVRLSAKAADERTLEITTAEPDPVLPQRLTASQLVILAPSAYADPSAPNPVRAGTGPYVLDSVQGASGATLSANPRYWGGAPKTSGIDARFIADGAARTNALRAGEVDVVDTVPVSQLPAVTGNEVLDVPLPRLVGAHLNTRSAVFADPATRAAARQAIDPAAIAQGVYAGQADAARGLFGPASPWAGDAPRPAAAPGPARGTIRIATYDERPELPEIASVVAENLRAAGFEVPDVVVQEYSTIESDLLSGAFDVVIGARNYSVDTGDPISYLSSDWTCDGGYNLSRLCDPAIDAAVDAARPAPIEERERAAVRIAGQIVGTDAIVPIVHERTRIGVAPGVRGVAQDGYDHRLITAETSLGA</sequence>
<dbReference type="PROSITE" id="PS51257">
    <property type="entry name" value="PROKAR_LIPOPROTEIN"/>
    <property type="match status" value="1"/>
</dbReference>
<dbReference type="PANTHER" id="PTHR30290">
    <property type="entry name" value="PERIPLASMIC BINDING COMPONENT OF ABC TRANSPORTER"/>
    <property type="match status" value="1"/>
</dbReference>
<feature type="chain" id="PRO_5011653745" evidence="1">
    <location>
        <begin position="27"/>
        <end position="493"/>
    </location>
</feature>
<dbReference type="InterPro" id="IPR039424">
    <property type="entry name" value="SBP_5"/>
</dbReference>
<evidence type="ECO:0000259" key="2">
    <source>
        <dbReference type="Pfam" id="PF00496"/>
    </source>
</evidence>